<feature type="transmembrane region" description="Helical" evidence="1">
    <location>
        <begin position="188"/>
        <end position="208"/>
    </location>
</feature>
<reference evidence="3 4" key="1">
    <citation type="submission" date="2019-10" db="EMBL/GenBank/DDBJ databases">
        <title>Genome Sequence of Micromonospora terminaliae DSM 101760.</title>
        <authorList>
            <person name="Guo L."/>
        </authorList>
    </citation>
    <scope>NUCLEOTIDE SEQUENCE [LARGE SCALE GENOMIC DNA]</scope>
    <source>
        <strain evidence="3 4">DSM 101760</strain>
    </source>
</reference>
<keyword evidence="1" id="KW-0472">Membrane</keyword>
<keyword evidence="1" id="KW-0812">Transmembrane</keyword>
<sequence length="209" mass="22895">MGIIALAAIAVAALVTYRAARPKRLLRWQSRVIPITDESLRQVGLGVTYNDERLQGALTAEVRLKNDCRKDFVSSDFEEGRPLEIKIDGRILNVLDWDFANSNAPRPILETDHSTGVITIAPFLFSAGSSISIRVLLADDKGATFRQYAVFSGHEIKVALPTVRLTSPIRDVAVAFNEPDRRRWVRPAVYSGAFGFVGFAAGALIGAIN</sequence>
<keyword evidence="1" id="KW-1133">Transmembrane helix</keyword>
<gene>
    <name evidence="2" type="ORF">G3561_17250</name>
    <name evidence="3" type="ORF">GCE86_17925</name>
</gene>
<accession>A0AAJ2ZGJ6</accession>
<proteinExistence type="predicted"/>
<dbReference type="Proteomes" id="UP000477779">
    <property type="component" value="Unassembled WGS sequence"/>
</dbReference>
<keyword evidence="4" id="KW-1185">Reference proteome</keyword>
<dbReference type="EMBL" id="JAAHBZ010000006">
    <property type="protein sequence ID" value="NES29286.1"/>
    <property type="molecule type" value="Genomic_DNA"/>
</dbReference>
<reference evidence="2 5" key="2">
    <citation type="submission" date="2020-02" db="EMBL/GenBank/DDBJ databases">
        <title>WGS of Micromonospora spp. isolated from hot spring.</title>
        <authorList>
            <person name="Thawai C."/>
        </authorList>
    </citation>
    <scope>NUCLEOTIDE SEQUENCE [LARGE SCALE GENOMIC DNA]</scope>
    <source>
        <strain evidence="2 5">TMS7</strain>
    </source>
</reference>
<organism evidence="2 5">
    <name type="scientific">Micromonospora terminaliae</name>
    <dbReference type="NCBI Taxonomy" id="1914461"/>
    <lineage>
        <taxon>Bacteria</taxon>
        <taxon>Bacillati</taxon>
        <taxon>Actinomycetota</taxon>
        <taxon>Actinomycetes</taxon>
        <taxon>Micromonosporales</taxon>
        <taxon>Micromonosporaceae</taxon>
        <taxon>Micromonospora</taxon>
    </lineage>
</organism>
<dbReference type="RefSeq" id="WP_154228024.1">
    <property type="nucleotide sequence ID" value="NZ_CP045309.1"/>
</dbReference>
<evidence type="ECO:0000313" key="5">
    <source>
        <dbReference type="Proteomes" id="UP000477779"/>
    </source>
</evidence>
<evidence type="ECO:0000313" key="3">
    <source>
        <dbReference type="EMBL" id="QGL48728.1"/>
    </source>
</evidence>
<evidence type="ECO:0000313" key="4">
    <source>
        <dbReference type="Proteomes" id="UP000402241"/>
    </source>
</evidence>
<feature type="transmembrane region" description="Helical" evidence="1">
    <location>
        <begin position="116"/>
        <end position="137"/>
    </location>
</feature>
<dbReference type="Proteomes" id="UP000402241">
    <property type="component" value="Chromosome"/>
</dbReference>
<evidence type="ECO:0000313" key="2">
    <source>
        <dbReference type="EMBL" id="NES29286.1"/>
    </source>
</evidence>
<dbReference type="EMBL" id="CP045309">
    <property type="protein sequence ID" value="QGL48728.1"/>
    <property type="molecule type" value="Genomic_DNA"/>
</dbReference>
<name>A0AAJ2ZGJ6_9ACTN</name>
<protein>
    <submittedName>
        <fullName evidence="2">Uncharacterized protein</fullName>
    </submittedName>
</protein>
<evidence type="ECO:0000256" key="1">
    <source>
        <dbReference type="SAM" id="Phobius"/>
    </source>
</evidence>
<dbReference type="AlphaFoldDB" id="A0AAJ2ZGJ6"/>